<evidence type="ECO:0000256" key="2">
    <source>
        <dbReference type="SAM" id="Phobius"/>
    </source>
</evidence>
<dbReference type="EMBL" id="MU032346">
    <property type="protein sequence ID" value="KAF3767799.1"/>
    <property type="molecule type" value="Genomic_DNA"/>
</dbReference>
<organism evidence="3 4">
    <name type="scientific">Cryphonectria parasitica (strain ATCC 38755 / EP155)</name>
    <dbReference type="NCBI Taxonomy" id="660469"/>
    <lineage>
        <taxon>Eukaryota</taxon>
        <taxon>Fungi</taxon>
        <taxon>Dikarya</taxon>
        <taxon>Ascomycota</taxon>
        <taxon>Pezizomycotina</taxon>
        <taxon>Sordariomycetes</taxon>
        <taxon>Sordariomycetidae</taxon>
        <taxon>Diaporthales</taxon>
        <taxon>Cryphonectriaceae</taxon>
        <taxon>Cryphonectria-Endothia species complex</taxon>
        <taxon>Cryphonectria</taxon>
    </lineage>
</organism>
<dbReference type="AlphaFoldDB" id="A0A9P4Y6E0"/>
<feature type="region of interest" description="Disordered" evidence="1">
    <location>
        <begin position="170"/>
        <end position="233"/>
    </location>
</feature>
<dbReference type="GeneID" id="63839702"/>
<feature type="region of interest" description="Disordered" evidence="1">
    <location>
        <begin position="307"/>
        <end position="389"/>
    </location>
</feature>
<feature type="compositionally biased region" description="Low complexity" evidence="1">
    <location>
        <begin position="316"/>
        <end position="336"/>
    </location>
</feature>
<evidence type="ECO:0000313" key="3">
    <source>
        <dbReference type="EMBL" id="KAF3767799.1"/>
    </source>
</evidence>
<proteinExistence type="predicted"/>
<protein>
    <submittedName>
        <fullName evidence="3">Uncharacterized protein</fullName>
    </submittedName>
</protein>
<name>A0A9P4Y6E0_CRYP1</name>
<dbReference type="OrthoDB" id="5233646at2759"/>
<comment type="caution">
    <text evidence="3">The sequence shown here is derived from an EMBL/GenBank/DDBJ whole genome shotgun (WGS) entry which is preliminary data.</text>
</comment>
<keyword evidence="4" id="KW-1185">Reference proteome</keyword>
<feature type="transmembrane region" description="Helical" evidence="2">
    <location>
        <begin position="27"/>
        <end position="54"/>
    </location>
</feature>
<feature type="region of interest" description="Disordered" evidence="1">
    <location>
        <begin position="247"/>
        <end position="279"/>
    </location>
</feature>
<accession>A0A9P4Y6E0</accession>
<keyword evidence="2" id="KW-0812">Transmembrane</keyword>
<reference evidence="3" key="1">
    <citation type="journal article" date="2020" name="Phytopathology">
        <title>Genome sequence of the chestnut blight fungus Cryphonectria parasitica EP155: A fundamental resource for an archetypical invasive plant pathogen.</title>
        <authorList>
            <person name="Crouch J.A."/>
            <person name="Dawe A."/>
            <person name="Aerts A."/>
            <person name="Barry K."/>
            <person name="Churchill A.C.L."/>
            <person name="Grimwood J."/>
            <person name="Hillman B."/>
            <person name="Milgroom M.G."/>
            <person name="Pangilinan J."/>
            <person name="Smith M."/>
            <person name="Salamov A."/>
            <person name="Schmutz J."/>
            <person name="Yadav J."/>
            <person name="Grigoriev I.V."/>
            <person name="Nuss D."/>
        </authorList>
    </citation>
    <scope>NUCLEOTIDE SEQUENCE</scope>
    <source>
        <strain evidence="3">EP155</strain>
    </source>
</reference>
<feature type="compositionally biased region" description="Polar residues" evidence="1">
    <location>
        <begin position="270"/>
        <end position="279"/>
    </location>
</feature>
<sequence length="558" mass="60512">MAPWAIQPVSAKRSGSNSSSTLFPFSLGASVGIGVGIALIVSLVVVTSLSYWFYRYRPRARINSRLRNETWHAMKPCVLAPPAAGREANAPRNRFGRVLAVLSPKRRKSRADLNATPDSFLSEAGLQPLQLPENELKELPSHRRGSAAELEGGLFGDGKVLFGAEEDDPFEEANREVDAHGPVPPYTCSAGRSERDISFTTFASKSERDVSSIPHYRPEGTSTPPPPGTLDINKLVLEMPPVTTAPQAAWHRKRTGPPPPLTIAPPVHSRSPSDATSAYSTFAAPSSPYEYYSFNIPVPAIPSPHRTPTLKDSFASDPSLGASHSSHSSTSDCSSHLVYDQASSTTPTSVPNMSRSNSGAQTASISLPPPTPTYSPTGSLHSPTTQNQKVPIDSTNIVCLGPLPSDSLMPTPGQFQAGWQQQGPYRSVPRVLAADPNMRRPATASSAGALSPLTYQDPLLHDSNPFRPHQNPANPTFTREHSIHAQQELLLLLEREEVPRQRRPSADSLGSNFTVEEEARIQAQIVKNLSMIGKERVIGGNDIVHIPQFSDKRYSWEN</sequence>
<gene>
    <name evidence="3" type="ORF">M406DRAFT_350746</name>
</gene>
<keyword evidence="2" id="KW-0472">Membrane</keyword>
<feature type="compositionally biased region" description="Polar residues" evidence="1">
    <location>
        <begin position="378"/>
        <end position="389"/>
    </location>
</feature>
<feature type="compositionally biased region" description="Polar residues" evidence="1">
    <location>
        <begin position="341"/>
        <end position="365"/>
    </location>
</feature>
<evidence type="ECO:0000313" key="4">
    <source>
        <dbReference type="Proteomes" id="UP000803844"/>
    </source>
</evidence>
<dbReference type="Proteomes" id="UP000803844">
    <property type="component" value="Unassembled WGS sequence"/>
</dbReference>
<dbReference type="RefSeq" id="XP_040778760.1">
    <property type="nucleotide sequence ID" value="XM_040922573.1"/>
</dbReference>
<evidence type="ECO:0000256" key="1">
    <source>
        <dbReference type="SAM" id="MobiDB-lite"/>
    </source>
</evidence>
<keyword evidence="2" id="KW-1133">Transmembrane helix</keyword>